<dbReference type="RefSeq" id="WP_339097800.1">
    <property type="nucleotide sequence ID" value="NZ_CP149783.1"/>
</dbReference>
<dbReference type="EMBL" id="CP149783">
    <property type="protein sequence ID" value="WYF46326.1"/>
    <property type="molecule type" value="Genomic_DNA"/>
</dbReference>
<dbReference type="AlphaFoldDB" id="A0AAU6Q7J1"/>
<reference evidence="1" key="1">
    <citation type="submission" date="2024-03" db="EMBL/GenBank/DDBJ databases">
        <title>Deinococcus weizhi sp. nov., isolated from human skin.</title>
        <authorList>
            <person name="Wei Z."/>
            <person name="Tian F."/>
            <person name="Yang C."/>
            <person name="Xin L.T."/>
            <person name="Wen Z.J."/>
            <person name="Lan K.C."/>
            <person name="Yu L."/>
            <person name="Zhe W."/>
            <person name="Dan F.D."/>
            <person name="Jun W."/>
            <person name="Rui Z."/>
            <person name="Yong X.J."/>
            <person name="Ting Y."/>
            <person name="Wei X."/>
            <person name="Xu Z.G."/>
            <person name="Xin Z."/>
            <person name="Dong F.G."/>
            <person name="Ni X.M."/>
            <person name="Zheng M.G."/>
            <person name="Chun Y."/>
            <person name="Qian W.X."/>
        </authorList>
    </citation>
    <scope>NUCLEOTIDE SEQUENCE</scope>
    <source>
        <strain evidence="1">VB142</strain>
    </source>
</reference>
<name>A0AAU6Q7J1_9DEIO</name>
<gene>
    <name evidence="1" type="ORF">WDJ50_14760</name>
</gene>
<proteinExistence type="predicted"/>
<sequence>MTAFQELKRLSQRARYGCMTPGWYARHTGDADAALKVVQAFVQRQGT</sequence>
<organism evidence="1">
    <name type="scientific">Deinococcus sp. VB142</name>
    <dbReference type="NCBI Taxonomy" id="3112952"/>
    <lineage>
        <taxon>Bacteria</taxon>
        <taxon>Thermotogati</taxon>
        <taxon>Deinococcota</taxon>
        <taxon>Deinococci</taxon>
        <taxon>Deinococcales</taxon>
        <taxon>Deinococcaceae</taxon>
        <taxon>Deinococcus</taxon>
    </lineage>
</organism>
<evidence type="ECO:0000313" key="1">
    <source>
        <dbReference type="EMBL" id="WYF46326.1"/>
    </source>
</evidence>
<accession>A0AAU6Q7J1</accession>
<protein>
    <submittedName>
        <fullName evidence="1">Uncharacterized protein</fullName>
    </submittedName>
</protein>